<comment type="caution">
    <text evidence="2">The sequence shown here is derived from an EMBL/GenBank/DDBJ whole genome shotgun (WGS) entry which is preliminary data.</text>
</comment>
<sequence>MWDTGHSNHQATQQAPQDGGPPPVSHPKRTARGALPARSGERRGGPTVYQ</sequence>
<name>A0A5B0RTJ3_PUCGR</name>
<organism evidence="2 3">
    <name type="scientific">Puccinia graminis f. sp. tritici</name>
    <dbReference type="NCBI Taxonomy" id="56615"/>
    <lineage>
        <taxon>Eukaryota</taxon>
        <taxon>Fungi</taxon>
        <taxon>Dikarya</taxon>
        <taxon>Basidiomycota</taxon>
        <taxon>Pucciniomycotina</taxon>
        <taxon>Pucciniomycetes</taxon>
        <taxon>Pucciniales</taxon>
        <taxon>Pucciniaceae</taxon>
        <taxon>Puccinia</taxon>
    </lineage>
</organism>
<feature type="compositionally biased region" description="Polar residues" evidence="1">
    <location>
        <begin position="1"/>
        <end position="16"/>
    </location>
</feature>
<accession>A0A5B0RTJ3</accession>
<protein>
    <submittedName>
        <fullName evidence="2">Uncharacterized protein</fullName>
    </submittedName>
</protein>
<evidence type="ECO:0000313" key="3">
    <source>
        <dbReference type="Proteomes" id="UP000325313"/>
    </source>
</evidence>
<dbReference type="Proteomes" id="UP000325313">
    <property type="component" value="Unassembled WGS sequence"/>
</dbReference>
<dbReference type="AlphaFoldDB" id="A0A5B0RTJ3"/>
<feature type="region of interest" description="Disordered" evidence="1">
    <location>
        <begin position="1"/>
        <end position="50"/>
    </location>
</feature>
<gene>
    <name evidence="2" type="ORF">PGTUg99_022341</name>
</gene>
<proteinExistence type="predicted"/>
<dbReference type="EMBL" id="VDEP01000140">
    <property type="protein sequence ID" value="KAA1128668.1"/>
    <property type="molecule type" value="Genomic_DNA"/>
</dbReference>
<evidence type="ECO:0000313" key="2">
    <source>
        <dbReference type="EMBL" id="KAA1128668.1"/>
    </source>
</evidence>
<reference evidence="2 3" key="1">
    <citation type="submission" date="2019-05" db="EMBL/GenBank/DDBJ databases">
        <title>Emergence of the Ug99 lineage of the wheat stem rust pathogen through somatic hybridization.</title>
        <authorList>
            <person name="Li F."/>
            <person name="Upadhyaya N.M."/>
            <person name="Sperschneider J."/>
            <person name="Matny O."/>
            <person name="Nguyen-Phuc H."/>
            <person name="Mago R."/>
            <person name="Raley C."/>
            <person name="Miller M.E."/>
            <person name="Silverstein K.A.T."/>
            <person name="Henningsen E."/>
            <person name="Hirsch C.D."/>
            <person name="Visser B."/>
            <person name="Pretorius Z.A."/>
            <person name="Steffenson B.J."/>
            <person name="Schwessinger B."/>
            <person name="Dodds P.N."/>
            <person name="Figueroa M."/>
        </authorList>
    </citation>
    <scope>NUCLEOTIDE SEQUENCE [LARGE SCALE GENOMIC DNA]</scope>
    <source>
        <strain evidence="2 3">Ug99</strain>
    </source>
</reference>
<evidence type="ECO:0000256" key="1">
    <source>
        <dbReference type="SAM" id="MobiDB-lite"/>
    </source>
</evidence>